<dbReference type="PANTHER" id="PTHR33050">
    <property type="entry name" value="REVERSE TRANSCRIPTASE DOMAIN-CONTAINING PROTEIN"/>
    <property type="match status" value="1"/>
</dbReference>
<evidence type="ECO:0000313" key="2">
    <source>
        <dbReference type="Proteomes" id="UP000324800"/>
    </source>
</evidence>
<dbReference type="InterPro" id="IPR043502">
    <property type="entry name" value="DNA/RNA_pol_sf"/>
</dbReference>
<comment type="caution">
    <text evidence="1">The sequence shown here is derived from an EMBL/GenBank/DDBJ whole genome shotgun (WGS) entry which is preliminary data.</text>
</comment>
<gene>
    <name evidence="1" type="ORF">EZS28_034621</name>
</gene>
<proteinExistence type="predicted"/>
<evidence type="ECO:0000313" key="1">
    <source>
        <dbReference type="EMBL" id="KAA6369853.1"/>
    </source>
</evidence>
<accession>A0A5J4UI42</accession>
<sequence>MNVRISEKRKMKMIQALMEWCNAIYMNKNVKIRQLAALIGRLNFVGLQIQETSLHLIDLDNEKINAMKTKSWDDSMKINKKMMRELKWWIRRINDNQPESLTNKIVKCLLTKDASLQGWEATLMYNNEVDLIQHDYWREKEVEFTSIAKEIKVIYYGIIYYVQFLKKMQDQAILLCSDQTTTVYDIWKWKANESLIERMKKVIQLIQ</sequence>
<dbReference type="InterPro" id="IPR052055">
    <property type="entry name" value="Hepadnavirus_pol/RT"/>
</dbReference>
<name>A0A5J4UI42_9EUKA</name>
<dbReference type="SUPFAM" id="SSF56672">
    <property type="entry name" value="DNA/RNA polymerases"/>
    <property type="match status" value="1"/>
</dbReference>
<dbReference type="AlphaFoldDB" id="A0A5J4UI42"/>
<dbReference type="Proteomes" id="UP000324800">
    <property type="component" value="Unassembled WGS sequence"/>
</dbReference>
<protein>
    <submittedName>
        <fullName evidence="1">Uncharacterized protein</fullName>
    </submittedName>
</protein>
<organism evidence="1 2">
    <name type="scientific">Streblomastix strix</name>
    <dbReference type="NCBI Taxonomy" id="222440"/>
    <lineage>
        <taxon>Eukaryota</taxon>
        <taxon>Metamonada</taxon>
        <taxon>Preaxostyla</taxon>
        <taxon>Oxymonadida</taxon>
        <taxon>Streblomastigidae</taxon>
        <taxon>Streblomastix</taxon>
    </lineage>
</organism>
<dbReference type="EMBL" id="SNRW01015956">
    <property type="protein sequence ID" value="KAA6369853.1"/>
    <property type="molecule type" value="Genomic_DNA"/>
</dbReference>
<reference evidence="1 2" key="1">
    <citation type="submission" date="2019-03" db="EMBL/GenBank/DDBJ databases">
        <title>Single cell metagenomics reveals metabolic interactions within the superorganism composed of flagellate Streblomastix strix and complex community of Bacteroidetes bacteria on its surface.</title>
        <authorList>
            <person name="Treitli S.C."/>
            <person name="Kolisko M."/>
            <person name="Husnik F."/>
            <person name="Keeling P."/>
            <person name="Hampl V."/>
        </authorList>
    </citation>
    <scope>NUCLEOTIDE SEQUENCE [LARGE SCALE GENOMIC DNA]</scope>
    <source>
        <strain evidence="1">ST1C</strain>
    </source>
</reference>
<dbReference type="PANTHER" id="PTHR33050:SF7">
    <property type="entry name" value="RIBONUCLEASE H"/>
    <property type="match status" value="1"/>
</dbReference>